<keyword evidence="3 8" id="KW-0813">Transport</keyword>
<dbReference type="InterPro" id="IPR005828">
    <property type="entry name" value="MFS_sugar_transport-like"/>
</dbReference>
<feature type="transmembrane region" description="Helical" evidence="9">
    <location>
        <begin position="61"/>
        <end position="86"/>
    </location>
</feature>
<dbReference type="NCBIfam" id="TIGR00879">
    <property type="entry name" value="SP"/>
    <property type="match status" value="1"/>
</dbReference>
<dbReference type="RefSeq" id="XP_007918485.1">
    <property type="nucleotide sequence ID" value="XM_007920294.1"/>
</dbReference>
<dbReference type="InterPro" id="IPR036259">
    <property type="entry name" value="MFS_trans_sf"/>
</dbReference>
<dbReference type="GO" id="GO:0016020">
    <property type="term" value="C:membrane"/>
    <property type="evidence" value="ECO:0007669"/>
    <property type="project" value="UniProtKB-SubCell"/>
</dbReference>
<keyword evidence="12" id="KW-1185">Reference proteome</keyword>
<reference evidence="12" key="1">
    <citation type="journal article" date="2013" name="Genome Announc.">
        <title>Draft genome sequence of the ascomycete Phaeoacremonium aleophilum strain UCR-PA7, a causal agent of the esca disease complex in grapevines.</title>
        <authorList>
            <person name="Blanco-Ulate B."/>
            <person name="Rolshausen P."/>
            <person name="Cantu D."/>
        </authorList>
    </citation>
    <scope>NUCLEOTIDE SEQUENCE [LARGE SCALE GENOMIC DNA]</scope>
    <source>
        <strain evidence="12">UCR-PA7</strain>
    </source>
</reference>
<keyword evidence="4 9" id="KW-0812">Transmembrane</keyword>
<evidence type="ECO:0000256" key="4">
    <source>
        <dbReference type="ARBA" id="ARBA00022692"/>
    </source>
</evidence>
<comment type="similarity">
    <text evidence="2 8">Belongs to the major facilitator superfamily. Sugar transporter (TC 2.A.1.1) family.</text>
</comment>
<dbReference type="SUPFAM" id="SSF103473">
    <property type="entry name" value="MFS general substrate transporter"/>
    <property type="match status" value="1"/>
</dbReference>
<feature type="transmembrane region" description="Helical" evidence="9">
    <location>
        <begin position="322"/>
        <end position="343"/>
    </location>
</feature>
<feature type="transmembrane region" description="Helical" evidence="9">
    <location>
        <begin position="226"/>
        <end position="249"/>
    </location>
</feature>
<evidence type="ECO:0000256" key="9">
    <source>
        <dbReference type="SAM" id="Phobius"/>
    </source>
</evidence>
<dbReference type="KEGG" id="tmn:UCRPA7_7767"/>
<dbReference type="AlphaFoldDB" id="R8BBR5"/>
<sequence length="542" mass="60692">MAVHQEDVEDPKTATVVQEKDDEKNVVLDAGAVLKGAQQATDAEHKMGLVEGIRKYPKACFWSFLFSAALIMEGFDKAFVTAFFAFPEFQKRYGELQPTGDYQIPASIQAGIGNGVSAGQIIGLLINGILADKFGYRWVMLGCLFLMVCFIFIQFFATSIYMYLGAGILLGVPWGVFQTLTTTYAAEVTPNVLRPYLTSLVSLCWSVGYLIGTATLRGFLSMKGEWAFRIPFAIQWALPIPLAIGIFLAPESPWWLARKGRTDQAVKALRRLRSKDATADEITNTLSMIEYTINIEKDINSKNSSYWELFQGINLRRTEVTVLLYVLQEICAPLVSYVVYFLQQAGVPTTASFNFGMGQYALAIVGVFIAWYLTPRVGRRTLILWGNCFMASTTILIGFLGIPNTTTHTNFAYAIGSILLIEYFIFFITLGPIIYTIVTEIPSSALRTKSVVIARATYNVFVLVAGQLVPRMVQRAAWNWGAKSGFFYGGLMAFWMVWVFFRLPETKDRTFAEIDILFKNKVKARDFKKTRVDLASQTVSQE</sequence>
<protein>
    <submittedName>
        <fullName evidence="11">Putative mfs alpha-glucoside protein</fullName>
    </submittedName>
</protein>
<evidence type="ECO:0000256" key="7">
    <source>
        <dbReference type="ARBA" id="ARBA00026248"/>
    </source>
</evidence>
<dbReference type="Proteomes" id="UP000014074">
    <property type="component" value="Unassembled WGS sequence"/>
</dbReference>
<dbReference type="HOGENOM" id="CLU_001265_11_5_1"/>
<keyword evidence="6 9" id="KW-0472">Membrane</keyword>
<feature type="transmembrane region" description="Helical" evidence="9">
    <location>
        <begin position="414"/>
        <end position="438"/>
    </location>
</feature>
<dbReference type="PANTHER" id="PTHR48022:SF5">
    <property type="entry name" value="ALPHA-GLUCOSIDES PERMEASE MPH2-RELATED"/>
    <property type="match status" value="1"/>
</dbReference>
<dbReference type="PANTHER" id="PTHR48022">
    <property type="entry name" value="PLASTIDIC GLUCOSE TRANSPORTER 4"/>
    <property type="match status" value="1"/>
</dbReference>
<feature type="transmembrane region" description="Helical" evidence="9">
    <location>
        <begin position="106"/>
        <end position="126"/>
    </location>
</feature>
<evidence type="ECO:0000256" key="6">
    <source>
        <dbReference type="ARBA" id="ARBA00023136"/>
    </source>
</evidence>
<feature type="transmembrane region" description="Helical" evidence="9">
    <location>
        <begin position="163"/>
        <end position="185"/>
    </location>
</feature>
<dbReference type="OrthoDB" id="6612291at2759"/>
<evidence type="ECO:0000313" key="12">
    <source>
        <dbReference type="Proteomes" id="UP000014074"/>
    </source>
</evidence>
<dbReference type="InterPro" id="IPR020846">
    <property type="entry name" value="MFS_dom"/>
</dbReference>
<dbReference type="eggNOG" id="KOG0254">
    <property type="taxonomic scope" value="Eukaryota"/>
</dbReference>
<evidence type="ECO:0000256" key="8">
    <source>
        <dbReference type="RuleBase" id="RU003346"/>
    </source>
</evidence>
<dbReference type="Pfam" id="PF00083">
    <property type="entry name" value="Sugar_tr"/>
    <property type="match status" value="1"/>
</dbReference>
<dbReference type="InterPro" id="IPR003663">
    <property type="entry name" value="Sugar/inositol_transpt"/>
</dbReference>
<keyword evidence="5 9" id="KW-1133">Transmembrane helix</keyword>
<gene>
    <name evidence="11" type="ORF">UCRPA7_7767</name>
</gene>
<dbReference type="PROSITE" id="PS50850">
    <property type="entry name" value="MFS"/>
    <property type="match status" value="1"/>
</dbReference>
<dbReference type="GO" id="GO:0005351">
    <property type="term" value="F:carbohydrate:proton symporter activity"/>
    <property type="evidence" value="ECO:0007669"/>
    <property type="project" value="TreeGrafter"/>
</dbReference>
<evidence type="ECO:0000256" key="1">
    <source>
        <dbReference type="ARBA" id="ARBA00004141"/>
    </source>
</evidence>
<evidence type="ECO:0000256" key="2">
    <source>
        <dbReference type="ARBA" id="ARBA00010992"/>
    </source>
</evidence>
<feature type="transmembrane region" description="Helical" evidence="9">
    <location>
        <begin position="481"/>
        <end position="501"/>
    </location>
</feature>
<dbReference type="EMBL" id="KB933322">
    <property type="protein sequence ID" value="EON96735.1"/>
    <property type="molecule type" value="Genomic_DNA"/>
</dbReference>
<dbReference type="GeneID" id="19328554"/>
<proteinExistence type="inferred from homology"/>
<dbReference type="Gene3D" id="1.20.1250.20">
    <property type="entry name" value="MFS general substrate transporter like domains"/>
    <property type="match status" value="1"/>
</dbReference>
<dbReference type="InterPro" id="IPR050360">
    <property type="entry name" value="MFS_Sugar_Transporters"/>
</dbReference>
<feature type="transmembrane region" description="Helical" evidence="9">
    <location>
        <begin position="138"/>
        <end position="157"/>
    </location>
</feature>
<evidence type="ECO:0000313" key="11">
    <source>
        <dbReference type="EMBL" id="EON96735.1"/>
    </source>
</evidence>
<keyword evidence="7" id="KW-0462">Maltose metabolism</keyword>
<evidence type="ECO:0000256" key="3">
    <source>
        <dbReference type="ARBA" id="ARBA00022448"/>
    </source>
</evidence>
<organism evidence="11 12">
    <name type="scientific">Phaeoacremonium minimum (strain UCR-PA7)</name>
    <name type="common">Esca disease fungus</name>
    <name type="synonym">Togninia minima</name>
    <dbReference type="NCBI Taxonomy" id="1286976"/>
    <lineage>
        <taxon>Eukaryota</taxon>
        <taxon>Fungi</taxon>
        <taxon>Dikarya</taxon>
        <taxon>Ascomycota</taxon>
        <taxon>Pezizomycotina</taxon>
        <taxon>Sordariomycetes</taxon>
        <taxon>Sordariomycetidae</taxon>
        <taxon>Togniniales</taxon>
        <taxon>Togniniaceae</taxon>
        <taxon>Phaeoacremonium</taxon>
    </lineage>
</organism>
<dbReference type="InterPro" id="IPR005829">
    <property type="entry name" value="Sugar_transporter_CS"/>
</dbReference>
<dbReference type="PROSITE" id="PS00217">
    <property type="entry name" value="SUGAR_TRANSPORT_2"/>
    <property type="match status" value="1"/>
</dbReference>
<evidence type="ECO:0000259" key="10">
    <source>
        <dbReference type="PROSITE" id="PS50850"/>
    </source>
</evidence>
<evidence type="ECO:0000256" key="5">
    <source>
        <dbReference type="ARBA" id="ARBA00022989"/>
    </source>
</evidence>
<feature type="transmembrane region" description="Helical" evidence="9">
    <location>
        <begin position="197"/>
        <end position="220"/>
    </location>
</feature>
<name>R8BBR5_PHAM7</name>
<accession>R8BBR5</accession>
<dbReference type="FunFam" id="1.20.1250.20:FF:000078">
    <property type="entry name" value="MFS maltose transporter, putative"/>
    <property type="match status" value="1"/>
</dbReference>
<feature type="transmembrane region" description="Helical" evidence="9">
    <location>
        <begin position="450"/>
        <end position="469"/>
    </location>
</feature>
<comment type="subcellular location">
    <subcellularLocation>
        <location evidence="1">Membrane</location>
        <topology evidence="1">Multi-pass membrane protein</topology>
    </subcellularLocation>
</comment>
<feature type="transmembrane region" description="Helical" evidence="9">
    <location>
        <begin position="355"/>
        <end position="373"/>
    </location>
</feature>
<feature type="domain" description="Major facilitator superfamily (MFS) profile" evidence="10">
    <location>
        <begin position="62"/>
        <end position="507"/>
    </location>
</feature>
<dbReference type="GO" id="GO:0000023">
    <property type="term" value="P:maltose metabolic process"/>
    <property type="evidence" value="ECO:0007669"/>
    <property type="project" value="UniProtKB-KW"/>
</dbReference>
<feature type="transmembrane region" description="Helical" evidence="9">
    <location>
        <begin position="382"/>
        <end position="402"/>
    </location>
</feature>